<evidence type="ECO:0000313" key="2">
    <source>
        <dbReference type="Proteomes" id="UP000029507"/>
    </source>
</evidence>
<protein>
    <submittedName>
        <fullName evidence="1">Uncharacterized protein</fullName>
    </submittedName>
</protein>
<organism evidence="1 2">
    <name type="scientific">Paenibacillus stellifer</name>
    <dbReference type="NCBI Taxonomy" id="169760"/>
    <lineage>
        <taxon>Bacteria</taxon>
        <taxon>Bacillati</taxon>
        <taxon>Bacillota</taxon>
        <taxon>Bacilli</taxon>
        <taxon>Bacillales</taxon>
        <taxon>Paenibacillaceae</taxon>
        <taxon>Paenibacillus</taxon>
    </lineage>
</organism>
<dbReference type="Proteomes" id="UP000029507">
    <property type="component" value="Chromosome"/>
</dbReference>
<reference evidence="1 2" key="1">
    <citation type="submission" date="2014-08" db="EMBL/GenBank/DDBJ databases">
        <title>Comparative genomics of the Paenibacillus odorifer group.</title>
        <authorList>
            <person name="den Bakker H.C."/>
            <person name="Tsai Y.-C."/>
            <person name="Martin N."/>
            <person name="Korlach J."/>
            <person name="Wiedmann M."/>
        </authorList>
    </citation>
    <scope>NUCLEOTIDE SEQUENCE [LARGE SCALE GENOMIC DNA]</scope>
    <source>
        <strain evidence="1 2">DSM 14472</strain>
    </source>
</reference>
<proteinExistence type="predicted"/>
<name>A0A089LVR4_9BACL</name>
<accession>A0A089LVR4</accession>
<evidence type="ECO:0000313" key="1">
    <source>
        <dbReference type="EMBL" id="AIQ65626.1"/>
    </source>
</evidence>
<dbReference type="AlphaFoldDB" id="A0A089LVR4"/>
<dbReference type="HOGENOM" id="CLU_2827153_0_0_9"/>
<dbReference type="RefSeq" id="WP_038698845.1">
    <property type="nucleotide sequence ID" value="NZ_CP009286.1"/>
</dbReference>
<keyword evidence="2" id="KW-1185">Reference proteome</keyword>
<gene>
    <name evidence="1" type="ORF">PSTEL_23470</name>
</gene>
<dbReference type="EMBL" id="CP009286">
    <property type="protein sequence ID" value="AIQ65626.1"/>
    <property type="molecule type" value="Genomic_DNA"/>
</dbReference>
<sequence length="66" mass="7125">MSCSQAAHCDAASAYKHPAFQSGITEFTATRHSQHFMLARQSLHAFTALAEAGTLAFRLIPGARFS</sequence>
<dbReference type="STRING" id="169760.PSTEL_23470"/>
<dbReference type="KEGG" id="pste:PSTEL_23470"/>